<feature type="transmembrane region" description="Helical" evidence="7">
    <location>
        <begin position="269"/>
        <end position="290"/>
    </location>
</feature>
<comment type="similarity">
    <text evidence="2">Belongs to the acyltransferase 3 family.</text>
</comment>
<evidence type="ECO:0000313" key="9">
    <source>
        <dbReference type="EMBL" id="KAB5607574.1"/>
    </source>
</evidence>
<evidence type="ECO:0000256" key="3">
    <source>
        <dbReference type="ARBA" id="ARBA00022475"/>
    </source>
</evidence>
<keyword evidence="3" id="KW-1003">Cell membrane</keyword>
<gene>
    <name evidence="9" type="ORF">EHS19_04250</name>
</gene>
<dbReference type="GO" id="GO:0005886">
    <property type="term" value="C:plasma membrane"/>
    <property type="evidence" value="ECO:0007669"/>
    <property type="project" value="UniProtKB-SubCell"/>
</dbReference>
<comment type="caution">
    <text evidence="9">The sequence shown here is derived from an EMBL/GenBank/DDBJ whole genome shotgun (WGS) entry which is preliminary data.</text>
</comment>
<protein>
    <submittedName>
        <fullName evidence="9">Acyltransferase</fullName>
    </submittedName>
</protein>
<reference evidence="9 10" key="1">
    <citation type="journal article" date="2019" name="Int. J. Syst. Evol. Microbiol.">
        <title>Bifidobacterium jacchi sp. nov., isolated from the faeces of a baby common marmoset (Callithrix jacchus).</title>
        <authorList>
            <person name="Modesto M."/>
            <person name="Watanabe K."/>
            <person name="Arita M."/>
            <person name="Satti M."/>
            <person name="Oki K."/>
            <person name="Sciavilla P."/>
            <person name="Patavino C."/>
            <person name="Camma C."/>
            <person name="Michelini S."/>
            <person name="Sgorbati B."/>
            <person name="Mattarelli P."/>
        </authorList>
    </citation>
    <scope>NUCLEOTIDE SEQUENCE [LARGE SCALE GENOMIC DNA]</scope>
    <source>
        <strain evidence="9 10">MRM 9.3</strain>
    </source>
</reference>
<dbReference type="GO" id="GO:0016413">
    <property type="term" value="F:O-acetyltransferase activity"/>
    <property type="evidence" value="ECO:0007669"/>
    <property type="project" value="TreeGrafter"/>
</dbReference>
<feature type="transmembrane region" description="Helical" evidence="7">
    <location>
        <begin position="104"/>
        <end position="124"/>
    </location>
</feature>
<feature type="transmembrane region" description="Helical" evidence="7">
    <location>
        <begin position="20"/>
        <end position="41"/>
    </location>
</feature>
<keyword evidence="5 7" id="KW-1133">Transmembrane helix</keyword>
<dbReference type="Pfam" id="PF01757">
    <property type="entry name" value="Acyl_transf_3"/>
    <property type="match status" value="1"/>
</dbReference>
<evidence type="ECO:0000256" key="1">
    <source>
        <dbReference type="ARBA" id="ARBA00004651"/>
    </source>
</evidence>
<dbReference type="OrthoDB" id="3746662at2"/>
<keyword evidence="9" id="KW-0012">Acyltransferase</keyword>
<keyword evidence="9" id="KW-0808">Transferase</keyword>
<dbReference type="Proteomes" id="UP000326336">
    <property type="component" value="Unassembled WGS sequence"/>
</dbReference>
<organism evidence="9 10">
    <name type="scientific">Bifidobacterium jacchi</name>
    <dbReference type="NCBI Taxonomy" id="2490545"/>
    <lineage>
        <taxon>Bacteria</taxon>
        <taxon>Bacillati</taxon>
        <taxon>Actinomycetota</taxon>
        <taxon>Actinomycetes</taxon>
        <taxon>Bifidobacteriales</taxon>
        <taxon>Bifidobacteriaceae</taxon>
        <taxon>Bifidobacterium</taxon>
    </lineage>
</organism>
<sequence>MTRTTRTRSAKTPAAQSANVWINIRAVLALLVIIYHSTMIYSDPDGMYPTSRRLEFSGPGSPLATVIGVGFISMMPLFFGLAGSSMVYTLRKSTSYAVLMRKKLYRLVIPWLFIGLCWSIPLRFATHNPQFQGLTFGRILWETFVTGNFSDNLWFLQVLFLMFVVTGLPYQLFRLTDRADVAVAVWSVFVFFASVAGNHVLESQGMTSKAVSSFIANLPFFVAGLLAHRQWARIRRVLFAPRVRIISIALLVVAYALMFLIAMRVSDGLVHMYAMQITAMPVPLAIAAVMP</sequence>
<feature type="transmembrane region" description="Helical" evidence="7">
    <location>
        <begin position="243"/>
        <end position="263"/>
    </location>
</feature>
<feature type="non-terminal residue" evidence="9">
    <location>
        <position position="291"/>
    </location>
</feature>
<comment type="subcellular location">
    <subcellularLocation>
        <location evidence="1">Cell membrane</location>
        <topology evidence="1">Multi-pass membrane protein</topology>
    </subcellularLocation>
</comment>
<dbReference type="PANTHER" id="PTHR40074">
    <property type="entry name" value="O-ACETYLTRANSFERASE WECH"/>
    <property type="match status" value="1"/>
</dbReference>
<name>A0A5N5RJX0_9BIFI</name>
<dbReference type="GO" id="GO:0009246">
    <property type="term" value="P:enterobacterial common antigen biosynthetic process"/>
    <property type="evidence" value="ECO:0007669"/>
    <property type="project" value="TreeGrafter"/>
</dbReference>
<keyword evidence="10" id="KW-1185">Reference proteome</keyword>
<dbReference type="PANTHER" id="PTHR40074:SF2">
    <property type="entry name" value="O-ACETYLTRANSFERASE WECH"/>
    <property type="match status" value="1"/>
</dbReference>
<evidence type="ECO:0000256" key="2">
    <source>
        <dbReference type="ARBA" id="ARBA00007400"/>
    </source>
</evidence>
<dbReference type="RefSeq" id="WP_151916591.1">
    <property type="nucleotide sequence ID" value="NZ_RQSP01000010.1"/>
</dbReference>
<evidence type="ECO:0000256" key="5">
    <source>
        <dbReference type="ARBA" id="ARBA00022989"/>
    </source>
</evidence>
<feature type="transmembrane region" description="Helical" evidence="7">
    <location>
        <begin position="180"/>
        <end position="201"/>
    </location>
</feature>
<feature type="transmembrane region" description="Helical" evidence="7">
    <location>
        <begin position="154"/>
        <end position="173"/>
    </location>
</feature>
<evidence type="ECO:0000259" key="8">
    <source>
        <dbReference type="Pfam" id="PF01757"/>
    </source>
</evidence>
<feature type="transmembrane region" description="Helical" evidence="7">
    <location>
        <begin position="213"/>
        <end position="231"/>
    </location>
</feature>
<dbReference type="InterPro" id="IPR002656">
    <property type="entry name" value="Acyl_transf_3_dom"/>
</dbReference>
<dbReference type="EMBL" id="RQSP01000010">
    <property type="protein sequence ID" value="KAB5607574.1"/>
    <property type="molecule type" value="Genomic_DNA"/>
</dbReference>
<feature type="transmembrane region" description="Helical" evidence="7">
    <location>
        <begin position="61"/>
        <end position="83"/>
    </location>
</feature>
<evidence type="ECO:0000256" key="6">
    <source>
        <dbReference type="ARBA" id="ARBA00023136"/>
    </source>
</evidence>
<keyword evidence="6 7" id="KW-0472">Membrane</keyword>
<feature type="domain" description="Acyltransferase 3" evidence="8">
    <location>
        <begin position="21"/>
        <end position="278"/>
    </location>
</feature>
<dbReference type="AlphaFoldDB" id="A0A5N5RJX0"/>
<accession>A0A5N5RJX0</accession>
<evidence type="ECO:0000256" key="7">
    <source>
        <dbReference type="SAM" id="Phobius"/>
    </source>
</evidence>
<evidence type="ECO:0000313" key="10">
    <source>
        <dbReference type="Proteomes" id="UP000326336"/>
    </source>
</evidence>
<evidence type="ECO:0000256" key="4">
    <source>
        <dbReference type="ARBA" id="ARBA00022692"/>
    </source>
</evidence>
<proteinExistence type="inferred from homology"/>
<keyword evidence="4 7" id="KW-0812">Transmembrane</keyword>